<proteinExistence type="predicted"/>
<organism evidence="1 2">
    <name type="scientific">Berkelbacteria bacterium GW2011_GWE1_39_12</name>
    <dbReference type="NCBI Taxonomy" id="1618337"/>
    <lineage>
        <taxon>Bacteria</taxon>
        <taxon>Candidatus Berkelbacteria</taxon>
    </lineage>
</organism>
<dbReference type="EMBL" id="CP011213">
    <property type="protein sequence ID" value="AKM82161.1"/>
    <property type="molecule type" value="Genomic_DNA"/>
</dbReference>
<reference evidence="1 2" key="1">
    <citation type="journal article" date="2015" name="Nature">
        <title>rRNA introns, odd ribosomes, and small enigmatic genomes across a large radiation of phyla.</title>
        <authorList>
            <person name="Brown C.T."/>
            <person name="Hug L.A."/>
            <person name="Thomas B.C."/>
            <person name="Sharon I."/>
            <person name="Castelle C.J."/>
            <person name="Singh A."/>
            <person name="Wilkins M.J."/>
            <person name="Williams K.H."/>
            <person name="Banfield J.F."/>
        </authorList>
    </citation>
    <scope>NUCLEOTIDE SEQUENCE [LARGE SCALE GENOMIC DNA]</scope>
</reference>
<dbReference type="KEGG" id="bbgw:UT28_C0001G0352"/>
<protein>
    <submittedName>
        <fullName evidence="1">Uncharacterized protein</fullName>
    </submittedName>
</protein>
<accession>A0A0G4B2H1</accession>
<evidence type="ECO:0000313" key="2">
    <source>
        <dbReference type="Proteomes" id="UP000035648"/>
    </source>
</evidence>
<sequence length="106" mass="12123">MKKNNLVLSLHSTTSPAAGDLYPRVTFKVAEGEFVTARMINDHLFVKIDGNSISMDDVVRNKRLIIEALRKEALRKQDERTYVCISSRPEKGWEGWKKQGYCPVPE</sequence>
<name>A0A0G4B2H1_9BACT</name>
<evidence type="ECO:0000313" key="1">
    <source>
        <dbReference type="EMBL" id="AKM82161.1"/>
    </source>
</evidence>
<gene>
    <name evidence="1" type="ORF">UT28_C0001G0352</name>
</gene>
<dbReference type="AlphaFoldDB" id="A0A0G4B2H1"/>
<dbReference type="Proteomes" id="UP000035648">
    <property type="component" value="Chromosome"/>
</dbReference>